<reference evidence="3" key="1">
    <citation type="submission" date="2025-08" db="UniProtKB">
        <authorList>
            <consortium name="RefSeq"/>
        </authorList>
    </citation>
    <scope>IDENTIFICATION</scope>
    <source>
        <tissue evidence="3">Spleen</tissue>
    </source>
</reference>
<gene>
    <name evidence="3" type="primary">LOC117310610</name>
</gene>
<feature type="region of interest" description="Disordered" evidence="1">
    <location>
        <begin position="1"/>
        <end position="110"/>
    </location>
</feature>
<organism evidence="2 3">
    <name type="scientific">Tursiops truncatus</name>
    <name type="common">Atlantic bottle-nosed dolphin</name>
    <name type="synonym">Delphinus truncatus</name>
    <dbReference type="NCBI Taxonomy" id="9739"/>
    <lineage>
        <taxon>Eukaryota</taxon>
        <taxon>Metazoa</taxon>
        <taxon>Chordata</taxon>
        <taxon>Craniata</taxon>
        <taxon>Vertebrata</taxon>
        <taxon>Euteleostomi</taxon>
        <taxon>Mammalia</taxon>
        <taxon>Eutheria</taxon>
        <taxon>Laurasiatheria</taxon>
        <taxon>Artiodactyla</taxon>
        <taxon>Whippomorpha</taxon>
        <taxon>Cetacea</taxon>
        <taxon>Odontoceti</taxon>
        <taxon>Delphinidae</taxon>
        <taxon>Tursiops</taxon>
    </lineage>
</organism>
<evidence type="ECO:0000313" key="2">
    <source>
        <dbReference type="Proteomes" id="UP000245320"/>
    </source>
</evidence>
<name>A0A6J3QVL8_TURTR</name>
<dbReference type="InParanoid" id="A0A6J3QVL8"/>
<proteinExistence type="predicted"/>
<dbReference type="AlphaFoldDB" id="A0A6J3QVL8"/>
<dbReference type="Proteomes" id="UP000245320">
    <property type="component" value="Chromosome Y"/>
</dbReference>
<dbReference type="RefSeq" id="XP_033706219.1">
    <property type="nucleotide sequence ID" value="XM_033850328.1"/>
</dbReference>
<evidence type="ECO:0000256" key="1">
    <source>
        <dbReference type="SAM" id="MobiDB-lite"/>
    </source>
</evidence>
<protein>
    <submittedName>
        <fullName evidence="3">Uncharacterized protein</fullName>
    </submittedName>
</protein>
<sequence>MGRPGGGGARAAMRWLSGGGRDSRARPGGGRLSPRSPPGRRRSSRPSRGPRDPGTLRAATRMGPGERRAAAAHRQGGGARLRRPRLLHRPQHAPDVVDRPPRPVWRPGSP</sequence>
<feature type="compositionally biased region" description="Basic residues" evidence="1">
    <location>
        <begin position="80"/>
        <end position="91"/>
    </location>
</feature>
<keyword evidence="2" id="KW-1185">Reference proteome</keyword>
<evidence type="ECO:0000313" key="3">
    <source>
        <dbReference type="RefSeq" id="XP_033706219.1"/>
    </source>
</evidence>
<accession>A0A6J3QVL8</accession>